<evidence type="ECO:0000256" key="1">
    <source>
        <dbReference type="ARBA" id="ARBA00002494"/>
    </source>
</evidence>
<evidence type="ECO:0000256" key="3">
    <source>
        <dbReference type="ARBA" id="ARBA00022714"/>
    </source>
</evidence>
<evidence type="ECO:0000313" key="12">
    <source>
        <dbReference type="Proteomes" id="UP000192366"/>
    </source>
</evidence>
<dbReference type="Pfam" id="PF00355">
    <property type="entry name" value="Rieske"/>
    <property type="match status" value="1"/>
</dbReference>
<dbReference type="GO" id="GO:0004497">
    <property type="term" value="F:monooxygenase activity"/>
    <property type="evidence" value="ECO:0007669"/>
    <property type="project" value="UniProtKB-ARBA"/>
</dbReference>
<dbReference type="Gene3D" id="2.102.10.10">
    <property type="entry name" value="Rieske [2Fe-2S] iron-sulphur domain"/>
    <property type="match status" value="1"/>
</dbReference>
<evidence type="ECO:0000256" key="4">
    <source>
        <dbReference type="ARBA" id="ARBA00022723"/>
    </source>
</evidence>
<dbReference type="OrthoDB" id="25106at2"/>
<evidence type="ECO:0000259" key="10">
    <source>
        <dbReference type="PROSITE" id="PS51296"/>
    </source>
</evidence>
<organism evidence="11 12">
    <name type="scientific">Mycolicibacterium bacteremicum</name>
    <name type="common">Mycobacterium bacteremicum</name>
    <dbReference type="NCBI Taxonomy" id="564198"/>
    <lineage>
        <taxon>Bacteria</taxon>
        <taxon>Bacillati</taxon>
        <taxon>Actinomycetota</taxon>
        <taxon>Actinomycetes</taxon>
        <taxon>Mycobacteriales</taxon>
        <taxon>Mycobacteriaceae</taxon>
        <taxon>Mycolicibacterium</taxon>
    </lineage>
</organism>
<evidence type="ECO:0000256" key="5">
    <source>
        <dbReference type="ARBA" id="ARBA00023004"/>
    </source>
</evidence>
<dbReference type="InterPro" id="IPR017941">
    <property type="entry name" value="Rieske_2Fe-2S"/>
</dbReference>
<dbReference type="PRINTS" id="PR00162">
    <property type="entry name" value="RIESKE"/>
</dbReference>
<sequence length="125" mass="12506">MAIGRRRMLIGSAVTAGVVVGCSREDGTAAEEGPVELAKTADVPVGSALVVDDIVLTQQQPGRIQGFSAVCPHAGCAVSKVDGAKVVCPCHGSSFGLDGAVLTGPAREPLRPVAVTVRGDSVVTG</sequence>
<evidence type="ECO:0000256" key="9">
    <source>
        <dbReference type="ARBA" id="ARBA00034078"/>
    </source>
</evidence>
<protein>
    <recommendedName>
        <fullName evidence="2">Cytochrome bc1 complex Rieske iron-sulfur subunit</fullName>
    </recommendedName>
    <alternativeName>
        <fullName evidence="8">Cytochrome bc1 reductase complex subunit QcrA</fullName>
    </alternativeName>
</protein>
<reference evidence="11 12" key="1">
    <citation type="submission" date="2017-02" db="EMBL/GenBank/DDBJ databases">
        <title>The new phylogeny of genus Mycobacterium.</title>
        <authorList>
            <person name="Tortoli E."/>
            <person name="Trovato A."/>
            <person name="Cirillo D.M."/>
        </authorList>
    </citation>
    <scope>NUCLEOTIDE SEQUENCE [LARGE SCALE GENOMIC DNA]</scope>
    <source>
        <strain evidence="11 12">DSM 45578</strain>
    </source>
</reference>
<dbReference type="GO" id="GO:0016020">
    <property type="term" value="C:membrane"/>
    <property type="evidence" value="ECO:0007669"/>
    <property type="project" value="InterPro"/>
</dbReference>
<dbReference type="GO" id="GO:0051537">
    <property type="term" value="F:2 iron, 2 sulfur cluster binding"/>
    <property type="evidence" value="ECO:0007669"/>
    <property type="project" value="UniProtKB-KW"/>
</dbReference>
<keyword evidence="6" id="KW-0411">Iron-sulfur</keyword>
<keyword evidence="3" id="KW-0001">2Fe-2S</keyword>
<proteinExistence type="predicted"/>
<evidence type="ECO:0000256" key="2">
    <source>
        <dbReference type="ARBA" id="ARBA00015816"/>
    </source>
</evidence>
<keyword evidence="12" id="KW-1185">Reference proteome</keyword>
<feature type="domain" description="Rieske" evidence="10">
    <location>
        <begin position="32"/>
        <end position="124"/>
    </location>
</feature>
<dbReference type="STRING" id="564198.BST17_25820"/>
<keyword evidence="7" id="KW-1015">Disulfide bond</keyword>
<accession>A0A1W9YPL3</accession>
<keyword evidence="5" id="KW-0408">Iron</keyword>
<gene>
    <name evidence="11" type="ORF">BST17_25820</name>
</gene>
<comment type="cofactor">
    <cofactor evidence="9">
        <name>[2Fe-2S] cluster</name>
        <dbReference type="ChEBI" id="CHEBI:190135"/>
    </cofactor>
</comment>
<dbReference type="EMBL" id="MVHJ01000037">
    <property type="protein sequence ID" value="ORA01937.1"/>
    <property type="molecule type" value="Genomic_DNA"/>
</dbReference>
<evidence type="ECO:0000256" key="6">
    <source>
        <dbReference type="ARBA" id="ARBA00023014"/>
    </source>
</evidence>
<dbReference type="SUPFAM" id="SSF50022">
    <property type="entry name" value="ISP domain"/>
    <property type="match status" value="1"/>
</dbReference>
<dbReference type="InterPro" id="IPR014349">
    <property type="entry name" value="Rieske_Fe-S_prot"/>
</dbReference>
<dbReference type="PROSITE" id="PS51257">
    <property type="entry name" value="PROKAR_LIPOPROTEIN"/>
    <property type="match status" value="1"/>
</dbReference>
<name>A0A1W9YPL3_MYCBA</name>
<dbReference type="AlphaFoldDB" id="A0A1W9YPL3"/>
<evidence type="ECO:0000256" key="8">
    <source>
        <dbReference type="ARBA" id="ARBA00029586"/>
    </source>
</evidence>
<dbReference type="GO" id="GO:0016705">
    <property type="term" value="F:oxidoreductase activity, acting on paired donors, with incorporation or reduction of molecular oxygen"/>
    <property type="evidence" value="ECO:0007669"/>
    <property type="project" value="UniProtKB-ARBA"/>
</dbReference>
<dbReference type="PANTHER" id="PTHR10134">
    <property type="entry name" value="CYTOCHROME B-C1 COMPLEX SUBUNIT RIESKE, MITOCHONDRIAL"/>
    <property type="match status" value="1"/>
</dbReference>
<dbReference type="CDD" id="cd03467">
    <property type="entry name" value="Rieske"/>
    <property type="match status" value="1"/>
</dbReference>
<dbReference type="InterPro" id="IPR005805">
    <property type="entry name" value="Rieske_Fe-S_prot_C"/>
</dbReference>
<comment type="caution">
    <text evidence="11">The sequence shown here is derived from an EMBL/GenBank/DDBJ whole genome shotgun (WGS) entry which is preliminary data.</text>
</comment>
<dbReference type="InterPro" id="IPR036922">
    <property type="entry name" value="Rieske_2Fe-2S_sf"/>
</dbReference>
<evidence type="ECO:0000313" key="11">
    <source>
        <dbReference type="EMBL" id="ORA01937.1"/>
    </source>
</evidence>
<dbReference type="RefSeq" id="WP_109750304.1">
    <property type="nucleotide sequence ID" value="NZ_JACKVM010000001.1"/>
</dbReference>
<keyword evidence="4" id="KW-0479">Metal-binding</keyword>
<comment type="function">
    <text evidence="1">Iron-sulfur subunit of the cytochrome bc1 complex, an essential component of the respiratory electron transport chain required for ATP synthesis. The bc1 complex catalyzes the oxidation of menaquinol and the reduction of cytochrome c in the respiratory chain. The bc1 complex operates through a Q-cycle mechanism that couples electron transfer to generation of the proton gradient that drives ATP synthesis.</text>
</comment>
<dbReference type="GO" id="GO:0046872">
    <property type="term" value="F:metal ion binding"/>
    <property type="evidence" value="ECO:0007669"/>
    <property type="project" value="UniProtKB-KW"/>
</dbReference>
<dbReference type="PROSITE" id="PS51296">
    <property type="entry name" value="RIESKE"/>
    <property type="match status" value="1"/>
</dbReference>
<evidence type="ECO:0000256" key="7">
    <source>
        <dbReference type="ARBA" id="ARBA00023157"/>
    </source>
</evidence>
<dbReference type="Proteomes" id="UP000192366">
    <property type="component" value="Unassembled WGS sequence"/>
</dbReference>